<dbReference type="GeneID" id="81604967"/>
<keyword evidence="3" id="KW-1185">Reference proteome</keyword>
<feature type="domain" description="Aminoglycoside phosphotransferase" evidence="1">
    <location>
        <begin position="239"/>
        <end position="308"/>
    </location>
</feature>
<dbReference type="PANTHER" id="PTHR21310:SF54">
    <property type="entry name" value="AMINOGLYCOSIDE PHOSPHOTRANSFERASE DOMAIN-CONTAINING PROTEIN"/>
    <property type="match status" value="1"/>
</dbReference>
<evidence type="ECO:0000313" key="2">
    <source>
        <dbReference type="EMBL" id="KAJ5432186.1"/>
    </source>
</evidence>
<dbReference type="InterPro" id="IPR011009">
    <property type="entry name" value="Kinase-like_dom_sf"/>
</dbReference>
<evidence type="ECO:0000259" key="1">
    <source>
        <dbReference type="Pfam" id="PF01636"/>
    </source>
</evidence>
<name>A0AAD6BR96_9EURO</name>
<gene>
    <name evidence="2" type="ORF">N7458_011342</name>
</gene>
<dbReference type="Pfam" id="PF01636">
    <property type="entry name" value="APH"/>
    <property type="match status" value="1"/>
</dbReference>
<organism evidence="2 3">
    <name type="scientific">Penicillium daleae</name>
    <dbReference type="NCBI Taxonomy" id="63821"/>
    <lineage>
        <taxon>Eukaryota</taxon>
        <taxon>Fungi</taxon>
        <taxon>Dikarya</taxon>
        <taxon>Ascomycota</taxon>
        <taxon>Pezizomycotina</taxon>
        <taxon>Eurotiomycetes</taxon>
        <taxon>Eurotiomycetidae</taxon>
        <taxon>Eurotiales</taxon>
        <taxon>Aspergillaceae</taxon>
        <taxon>Penicillium</taxon>
    </lineage>
</organism>
<dbReference type="EMBL" id="JAPVEA010000009">
    <property type="protein sequence ID" value="KAJ5432186.1"/>
    <property type="molecule type" value="Genomic_DNA"/>
</dbReference>
<reference evidence="2" key="1">
    <citation type="submission" date="2022-12" db="EMBL/GenBank/DDBJ databases">
        <authorList>
            <person name="Petersen C."/>
        </authorList>
    </citation>
    <scope>NUCLEOTIDE SEQUENCE</scope>
    <source>
        <strain evidence="2">IBT 16125</strain>
    </source>
</reference>
<dbReference type="Proteomes" id="UP001213681">
    <property type="component" value="Unassembled WGS sequence"/>
</dbReference>
<dbReference type="AlphaFoldDB" id="A0AAD6BR96"/>
<dbReference type="Gene3D" id="3.90.1200.10">
    <property type="match status" value="1"/>
</dbReference>
<dbReference type="PANTHER" id="PTHR21310">
    <property type="entry name" value="AMINOGLYCOSIDE PHOSPHOTRANSFERASE-RELATED-RELATED"/>
    <property type="match status" value="1"/>
</dbReference>
<evidence type="ECO:0000313" key="3">
    <source>
        <dbReference type="Proteomes" id="UP001213681"/>
    </source>
</evidence>
<sequence>MTSDNVTSFAISSDDIKALDHPNVEMRRSAFFRNGYPTLPSPEVVRQRAETQNTSLGKLHEDEKDSAIWEEEDNLLWRRPPVIFPCMNLIVKWGGLVRREEGINMYAIKQFLPQIPMPEIYGWRTDGEEVFLYMEYIRGRKLDTVLEEMTHAEHALAIRDLQNMLSDLRLLRQVERDAFVGSMVKTAIYDKTFYRSYIHRHMYTFDSVQIFNLSLSFNPKYNCEDKVCPVPVHPDPHRADLPDSNEVRFTHGDLQPSNVIISHCRPYRVLAVVDWEEAGWMPGYWEACKALLKRTRVDEWSEMYLPVLFEENSEKVYRAFEWFVQELHRL</sequence>
<proteinExistence type="predicted"/>
<accession>A0AAD6BR96</accession>
<protein>
    <recommendedName>
        <fullName evidence="1">Aminoglycoside phosphotransferase domain-containing protein</fullName>
    </recommendedName>
</protein>
<dbReference type="RefSeq" id="XP_056759478.1">
    <property type="nucleotide sequence ID" value="XM_056914724.1"/>
</dbReference>
<dbReference type="SUPFAM" id="SSF56112">
    <property type="entry name" value="Protein kinase-like (PK-like)"/>
    <property type="match status" value="1"/>
</dbReference>
<reference evidence="2" key="2">
    <citation type="journal article" date="2023" name="IMA Fungus">
        <title>Comparative genomic study of the Penicillium genus elucidates a diverse pangenome and 15 lateral gene transfer events.</title>
        <authorList>
            <person name="Petersen C."/>
            <person name="Sorensen T."/>
            <person name="Nielsen M.R."/>
            <person name="Sondergaard T.E."/>
            <person name="Sorensen J.L."/>
            <person name="Fitzpatrick D.A."/>
            <person name="Frisvad J.C."/>
            <person name="Nielsen K.L."/>
        </authorList>
    </citation>
    <scope>NUCLEOTIDE SEQUENCE</scope>
    <source>
        <strain evidence="2">IBT 16125</strain>
    </source>
</reference>
<dbReference type="InterPro" id="IPR002575">
    <property type="entry name" value="Aminoglycoside_PTrfase"/>
</dbReference>
<comment type="caution">
    <text evidence="2">The sequence shown here is derived from an EMBL/GenBank/DDBJ whole genome shotgun (WGS) entry which is preliminary data.</text>
</comment>
<dbReference type="InterPro" id="IPR051678">
    <property type="entry name" value="AGP_Transferase"/>
</dbReference>